<sequence length="422" mass="47424">MRPRDESMLGKLLGHMTRNEDDDDDDVALLEDAQAVAAVRPSTPRLPYLAWDGDAVRPSMARPAAAPSMSPRPQRETILVTEFAFLHASFAPPFPLDPTAPEPAPSTCSSSEASSLPRTLSFGGQKLRRSVRQLVHEIQTDAIGTRPSPASDDDEEEKTSERELHITSSVRNLVLNLRRDCERHSLQPTTVDSSVLARHVSRRRGYSSPMEYHRGRSTTVTSLASQSAPHKVDFLPRLMSNVTTSLRRLSLMRATARAPLVEADAIDGARWKIVELAFRFGGPHRYYLVQAVNMFYPLQKFGRRGYPHPTRLLCHQYGTLQWEHKRGGYSAPVDLALVELLVDGRATAVFQKQKRVSKRNEACSLSIVFSDRTLDLETSSEDHRDWLSSALRTLVNYAKKQRRAEHIVVMEEDTKHRAPVMA</sequence>
<dbReference type="AlphaFoldDB" id="T0PKD9"/>
<feature type="region of interest" description="Disordered" evidence="1">
    <location>
        <begin position="138"/>
        <end position="165"/>
    </location>
</feature>
<dbReference type="Gene3D" id="2.30.29.30">
    <property type="entry name" value="Pleckstrin-homology domain (PH domain)/Phosphotyrosine-binding domain (PTB)"/>
    <property type="match status" value="1"/>
</dbReference>
<dbReference type="Proteomes" id="UP000030762">
    <property type="component" value="Unassembled WGS sequence"/>
</dbReference>
<keyword evidence="3" id="KW-1185">Reference proteome</keyword>
<dbReference type="VEuPathDB" id="FungiDB:SDRG_16298"/>
<gene>
    <name evidence="2" type="ORF">SDRG_16298</name>
</gene>
<dbReference type="OrthoDB" id="67500at2759"/>
<dbReference type="OMA" id="CERHSLQ"/>
<organism evidence="2 3">
    <name type="scientific">Saprolegnia diclina (strain VS20)</name>
    <dbReference type="NCBI Taxonomy" id="1156394"/>
    <lineage>
        <taxon>Eukaryota</taxon>
        <taxon>Sar</taxon>
        <taxon>Stramenopiles</taxon>
        <taxon>Oomycota</taxon>
        <taxon>Saprolegniomycetes</taxon>
        <taxon>Saprolegniales</taxon>
        <taxon>Saprolegniaceae</taxon>
        <taxon>Saprolegnia</taxon>
    </lineage>
</organism>
<proteinExistence type="predicted"/>
<accession>T0PKD9</accession>
<dbReference type="GeneID" id="19957025"/>
<dbReference type="STRING" id="1156394.T0PKD9"/>
<reference evidence="2 3" key="1">
    <citation type="submission" date="2012-04" db="EMBL/GenBank/DDBJ databases">
        <title>The Genome Sequence of Saprolegnia declina VS20.</title>
        <authorList>
            <consortium name="The Broad Institute Genome Sequencing Platform"/>
            <person name="Russ C."/>
            <person name="Nusbaum C."/>
            <person name="Tyler B."/>
            <person name="van West P."/>
            <person name="Dieguez-Uribeondo J."/>
            <person name="de Bruijn I."/>
            <person name="Tripathy S."/>
            <person name="Jiang R."/>
            <person name="Young S.K."/>
            <person name="Zeng Q."/>
            <person name="Gargeya S."/>
            <person name="Fitzgerald M."/>
            <person name="Haas B."/>
            <person name="Abouelleil A."/>
            <person name="Alvarado L."/>
            <person name="Arachchi H.M."/>
            <person name="Berlin A."/>
            <person name="Chapman S.B."/>
            <person name="Goldberg J."/>
            <person name="Griggs A."/>
            <person name="Gujja S."/>
            <person name="Hansen M."/>
            <person name="Howarth C."/>
            <person name="Imamovic A."/>
            <person name="Larimer J."/>
            <person name="McCowen C."/>
            <person name="Montmayeur A."/>
            <person name="Murphy C."/>
            <person name="Neiman D."/>
            <person name="Pearson M."/>
            <person name="Priest M."/>
            <person name="Roberts A."/>
            <person name="Saif S."/>
            <person name="Shea T."/>
            <person name="Sisk P."/>
            <person name="Sykes S."/>
            <person name="Wortman J."/>
            <person name="Nusbaum C."/>
            <person name="Birren B."/>
        </authorList>
    </citation>
    <scope>NUCLEOTIDE SEQUENCE [LARGE SCALE GENOMIC DNA]</scope>
    <source>
        <strain evidence="2 3">VS20</strain>
    </source>
</reference>
<dbReference type="eggNOG" id="ENOG502QRJS">
    <property type="taxonomic scope" value="Eukaryota"/>
</dbReference>
<evidence type="ECO:0008006" key="4">
    <source>
        <dbReference type="Google" id="ProtNLM"/>
    </source>
</evidence>
<evidence type="ECO:0000256" key="1">
    <source>
        <dbReference type="SAM" id="MobiDB-lite"/>
    </source>
</evidence>
<name>T0PKD9_SAPDV</name>
<feature type="compositionally biased region" description="Low complexity" evidence="1">
    <location>
        <begin position="105"/>
        <end position="115"/>
    </location>
</feature>
<dbReference type="EMBL" id="JH767253">
    <property type="protein sequence ID" value="EQC25849.1"/>
    <property type="molecule type" value="Genomic_DNA"/>
</dbReference>
<evidence type="ECO:0000313" key="2">
    <source>
        <dbReference type="EMBL" id="EQC25849.1"/>
    </source>
</evidence>
<protein>
    <recommendedName>
        <fullName evidence="4">PH domain-containing protein</fullName>
    </recommendedName>
</protein>
<dbReference type="InParanoid" id="T0PKD9"/>
<evidence type="ECO:0000313" key="3">
    <source>
        <dbReference type="Proteomes" id="UP000030762"/>
    </source>
</evidence>
<dbReference type="RefSeq" id="XP_008620724.1">
    <property type="nucleotide sequence ID" value="XM_008622502.1"/>
</dbReference>
<feature type="region of interest" description="Disordered" evidence="1">
    <location>
        <begin position="94"/>
        <end position="123"/>
    </location>
</feature>
<feature type="compositionally biased region" description="Pro residues" evidence="1">
    <location>
        <begin position="94"/>
        <end position="104"/>
    </location>
</feature>
<dbReference type="InterPro" id="IPR011993">
    <property type="entry name" value="PH-like_dom_sf"/>
</dbReference>